<dbReference type="RefSeq" id="WP_274351882.1">
    <property type="nucleotide sequence ID" value="NZ_JAQZSM010000006.1"/>
</dbReference>
<evidence type="ECO:0000256" key="2">
    <source>
        <dbReference type="ARBA" id="ARBA00022475"/>
    </source>
</evidence>
<evidence type="ECO:0000313" key="7">
    <source>
        <dbReference type="EMBL" id="MDD7971198.1"/>
    </source>
</evidence>
<keyword evidence="5 6" id="KW-0472">Membrane</keyword>
<organism evidence="7 8">
    <name type="scientific">Roseinatronobacter alkalisoli</name>
    <dbReference type="NCBI Taxonomy" id="3028235"/>
    <lineage>
        <taxon>Bacteria</taxon>
        <taxon>Pseudomonadati</taxon>
        <taxon>Pseudomonadota</taxon>
        <taxon>Alphaproteobacteria</taxon>
        <taxon>Rhodobacterales</taxon>
        <taxon>Paracoccaceae</taxon>
        <taxon>Roseinatronobacter</taxon>
    </lineage>
</organism>
<accession>A0ABT5T7V0</accession>
<keyword evidence="2" id="KW-1003">Cell membrane</keyword>
<feature type="transmembrane region" description="Helical" evidence="6">
    <location>
        <begin position="44"/>
        <end position="66"/>
    </location>
</feature>
<evidence type="ECO:0000256" key="3">
    <source>
        <dbReference type="ARBA" id="ARBA00022692"/>
    </source>
</evidence>
<gene>
    <name evidence="7" type="ORF">PUT78_08795</name>
</gene>
<name>A0ABT5T7V0_9RHOB</name>
<evidence type="ECO:0000313" key="8">
    <source>
        <dbReference type="Proteomes" id="UP001431784"/>
    </source>
</evidence>
<dbReference type="PANTHER" id="PTHR30086:SF20">
    <property type="entry name" value="ARGININE EXPORTER PROTEIN ARGO-RELATED"/>
    <property type="match status" value="1"/>
</dbReference>
<protein>
    <submittedName>
        <fullName evidence="7">LysE family translocator</fullName>
    </submittedName>
</protein>
<keyword evidence="4 6" id="KW-1133">Transmembrane helix</keyword>
<proteinExistence type="predicted"/>
<dbReference type="EMBL" id="JAQZSM010000006">
    <property type="protein sequence ID" value="MDD7971198.1"/>
    <property type="molecule type" value="Genomic_DNA"/>
</dbReference>
<dbReference type="Pfam" id="PF01810">
    <property type="entry name" value="LysE"/>
    <property type="match status" value="1"/>
</dbReference>
<feature type="transmembrane region" description="Helical" evidence="6">
    <location>
        <begin position="140"/>
        <end position="166"/>
    </location>
</feature>
<dbReference type="Proteomes" id="UP001431784">
    <property type="component" value="Unassembled WGS sequence"/>
</dbReference>
<evidence type="ECO:0000256" key="4">
    <source>
        <dbReference type="ARBA" id="ARBA00022989"/>
    </source>
</evidence>
<feature type="transmembrane region" description="Helical" evidence="6">
    <location>
        <begin position="73"/>
        <end position="91"/>
    </location>
</feature>
<sequence length="198" mass="21112">MTTELFLALLAFAFVTSATPGPNNVMLLASGVNFGFRRTVPHMAGIAIGHAAMVFLVGVGLMGIFIGYPPAQMALKLVSVVYMLWLAWKIANAAPPDGASAKGRPLTFVQAAAFQWVNPKAWVISLGAVSIYAPGQEWGAVAWVAAGFLCVGWTSTVIWTGLGMGVRRLLQRPDWLRVFNYSMAALLVASLVPVVFGD</sequence>
<reference evidence="7" key="1">
    <citation type="submission" date="2023-02" db="EMBL/GenBank/DDBJ databases">
        <title>Description of Roseinatronobacter alkalisoli sp. nov., an alkaliphilic bacerium isolated from soda soil.</title>
        <authorList>
            <person name="Wei W."/>
        </authorList>
    </citation>
    <scope>NUCLEOTIDE SEQUENCE</scope>
    <source>
        <strain evidence="7">HJB301</strain>
    </source>
</reference>
<comment type="subcellular location">
    <subcellularLocation>
        <location evidence="1">Cell membrane</location>
        <topology evidence="1">Multi-pass membrane protein</topology>
    </subcellularLocation>
</comment>
<dbReference type="InterPro" id="IPR001123">
    <property type="entry name" value="LeuE-type"/>
</dbReference>
<dbReference type="PANTHER" id="PTHR30086">
    <property type="entry name" value="ARGININE EXPORTER PROTEIN ARGO"/>
    <property type="match status" value="1"/>
</dbReference>
<feature type="transmembrane region" description="Helical" evidence="6">
    <location>
        <begin position="178"/>
        <end position="196"/>
    </location>
</feature>
<comment type="caution">
    <text evidence="7">The sequence shown here is derived from an EMBL/GenBank/DDBJ whole genome shotgun (WGS) entry which is preliminary data.</text>
</comment>
<keyword evidence="3 6" id="KW-0812">Transmembrane</keyword>
<evidence type="ECO:0000256" key="6">
    <source>
        <dbReference type="SAM" id="Phobius"/>
    </source>
</evidence>
<evidence type="ECO:0000256" key="5">
    <source>
        <dbReference type="ARBA" id="ARBA00023136"/>
    </source>
</evidence>
<evidence type="ECO:0000256" key="1">
    <source>
        <dbReference type="ARBA" id="ARBA00004651"/>
    </source>
</evidence>
<keyword evidence="8" id="KW-1185">Reference proteome</keyword>